<evidence type="ECO:0008006" key="6">
    <source>
        <dbReference type="Google" id="ProtNLM"/>
    </source>
</evidence>
<evidence type="ECO:0000313" key="5">
    <source>
        <dbReference type="Proteomes" id="UP000237771"/>
    </source>
</evidence>
<accession>A0A1M5JTM6</accession>
<dbReference type="STRING" id="280093.SAMN05443373_10214"/>
<name>A0A1M5JTM6_9FLAO</name>
<evidence type="ECO:0000256" key="1">
    <source>
        <dbReference type="SAM" id="SignalP"/>
    </source>
</evidence>
<reference evidence="2 5" key="3">
    <citation type="submission" date="2018-03" db="EMBL/GenBank/DDBJ databases">
        <title>Genomic Encyclopedia of Archaeal and Bacterial Type Strains, Phase II (KMG-II): from individual species to whole genera.</title>
        <authorList>
            <person name="Goeker M."/>
        </authorList>
    </citation>
    <scope>NUCLEOTIDE SEQUENCE [LARGE SCALE GENOMIC DNA]</scope>
    <source>
        <strain evidence="2 5">DSM 17797</strain>
    </source>
</reference>
<evidence type="ECO:0000313" key="2">
    <source>
        <dbReference type="EMBL" id="PRZ26056.1"/>
    </source>
</evidence>
<dbReference type="EMBL" id="FQWO01000002">
    <property type="protein sequence ID" value="SHG43878.1"/>
    <property type="molecule type" value="Genomic_DNA"/>
</dbReference>
<gene>
    <name evidence="2" type="ORF">BC624_10214</name>
    <name evidence="3" type="ORF">SAMN05443373_10214</name>
</gene>
<dbReference type="InterPro" id="IPR011990">
    <property type="entry name" value="TPR-like_helical_dom_sf"/>
</dbReference>
<evidence type="ECO:0000313" key="3">
    <source>
        <dbReference type="EMBL" id="SHG43878.1"/>
    </source>
</evidence>
<sequence>MKKFNVILLAVIAIFNFTSCSDFESLDKTNENLPGIKAMYAPEESFSLLSNGYNTWYNGSIAASPTIGFACAELYQAGTPGWGSGTMWFRPRQDLFNGATPDPVIIINFGAWYNYYTAVGSTMVLAKQLRDPSYKVVLNGKDYTQRVKAHNLIIQALLYGNIAMLYDKAYLFTDEDDAVTFDYVANTKSYKEVMAFAIGQLDKAIAIIQADPIDEDNSEIIPGKTFNKASLLQFANSMAARFLVNNARTPAENTQTDWAKVEQYAQKGLQEDFSVEYKQGWRGKVMTRDEGMNYFALHNMQWIRASQWLLNLMAPNDPNSAYPFPNGVTRMAPITNCPDTRLGKYFSNDDDLGRWFGFTRATRPGYGTFIMSEYKYTRYFDVVQNESGSVDHFLKAENDLYLAEAKVRLNQSGSAAYINNSRVTLGNLPAATDSDTDLLDKIFYERYVECDMVWPQLGFFDKRRTGTLLPGTVFHFPIPAPELISHGQTVYTFGANNPM</sequence>
<feature type="signal peptide" evidence="1">
    <location>
        <begin position="1"/>
        <end position="20"/>
    </location>
</feature>
<feature type="chain" id="PRO_5013042062" description="SusD family protein" evidence="1">
    <location>
        <begin position="21"/>
        <end position="499"/>
    </location>
</feature>
<keyword evidence="5" id="KW-1185">Reference proteome</keyword>
<evidence type="ECO:0000313" key="4">
    <source>
        <dbReference type="Proteomes" id="UP000184384"/>
    </source>
</evidence>
<dbReference type="AlphaFoldDB" id="A0A1M5JTM6"/>
<protein>
    <recommendedName>
        <fullName evidence="6">SusD family protein</fullName>
    </recommendedName>
</protein>
<dbReference type="OrthoDB" id="725871at2"/>
<dbReference type="Gene3D" id="1.25.40.390">
    <property type="match status" value="1"/>
</dbReference>
<dbReference type="RefSeq" id="WP_072939862.1">
    <property type="nucleotide sequence ID" value="NZ_FQWO01000002.1"/>
</dbReference>
<proteinExistence type="predicted"/>
<dbReference type="Proteomes" id="UP000237771">
    <property type="component" value="Unassembled WGS sequence"/>
</dbReference>
<keyword evidence="1" id="KW-0732">Signal</keyword>
<reference evidence="4" key="1">
    <citation type="submission" date="2016-11" db="EMBL/GenBank/DDBJ databases">
        <authorList>
            <person name="Varghese N."/>
            <person name="Submissions S."/>
        </authorList>
    </citation>
    <scope>NUCLEOTIDE SEQUENCE [LARGE SCALE GENOMIC DNA]</scope>
    <source>
        <strain evidence="4">DSM 19729</strain>
    </source>
</reference>
<dbReference type="SUPFAM" id="SSF48452">
    <property type="entry name" value="TPR-like"/>
    <property type="match status" value="1"/>
</dbReference>
<dbReference type="EMBL" id="PVUB01000002">
    <property type="protein sequence ID" value="PRZ26056.1"/>
    <property type="molecule type" value="Genomic_DNA"/>
</dbReference>
<dbReference type="Proteomes" id="UP000184384">
    <property type="component" value="Unassembled WGS sequence"/>
</dbReference>
<organism evidence="3 4">
    <name type="scientific">Flavobacterium granuli</name>
    <dbReference type="NCBI Taxonomy" id="280093"/>
    <lineage>
        <taxon>Bacteria</taxon>
        <taxon>Pseudomonadati</taxon>
        <taxon>Bacteroidota</taxon>
        <taxon>Flavobacteriia</taxon>
        <taxon>Flavobacteriales</taxon>
        <taxon>Flavobacteriaceae</taxon>
        <taxon>Flavobacterium</taxon>
    </lineage>
</organism>
<reference evidence="3" key="2">
    <citation type="submission" date="2016-11" db="EMBL/GenBank/DDBJ databases">
        <authorList>
            <person name="Jaros S."/>
            <person name="Januszkiewicz K."/>
            <person name="Wedrychowicz H."/>
        </authorList>
    </citation>
    <scope>NUCLEOTIDE SEQUENCE [LARGE SCALE GENOMIC DNA]</scope>
    <source>
        <strain evidence="3">DSM 19729</strain>
    </source>
</reference>